<dbReference type="Proteomes" id="UP000199559">
    <property type="component" value="Unassembled WGS sequence"/>
</dbReference>
<gene>
    <name evidence="2" type="ORF">SAMN05443431_11130</name>
</gene>
<sequence>MSTPFNSEKIIVHKINESELSTFLVGFDIDNNGESKYRIKPLINKLSDVIYEFAFGFHEGEETSNNEILARLTEAAQSIYKIDVFQKVKDIYDNDGSITDDLKDKYLRRGEFGELILHLLLRDFHNTIPLLSKIYFKDSFGAVVHGFDAVHIEPNTKTLWLGESKLYKNGKIGIKALIQDIEEHFQSDYLNNEFLIVSKKLKHFDNIPEKDYWIDLMSKSTKLIDQLDSINIPLLCTFDSNLFTNHSDENDQTFINEYLSEMKELKKYFDDNNNHPLKTKLNIILVLLPVQNKIELVKGLHNKLSLLQKLGE</sequence>
<reference evidence="3" key="1">
    <citation type="submission" date="2016-10" db="EMBL/GenBank/DDBJ databases">
        <authorList>
            <person name="Varghese N."/>
            <person name="Submissions S."/>
        </authorList>
    </citation>
    <scope>NUCLEOTIDE SEQUENCE [LARGE SCALE GENOMIC DNA]</scope>
    <source>
        <strain evidence="3">DSM 28881</strain>
    </source>
</reference>
<evidence type="ECO:0000313" key="2">
    <source>
        <dbReference type="EMBL" id="SFJ60293.1"/>
    </source>
</evidence>
<evidence type="ECO:0000313" key="3">
    <source>
        <dbReference type="Proteomes" id="UP000199559"/>
    </source>
</evidence>
<dbReference type="RefSeq" id="WP_090842035.1">
    <property type="nucleotide sequence ID" value="NZ_FORM01000011.1"/>
</dbReference>
<keyword evidence="3" id="KW-1185">Reference proteome</keyword>
<protein>
    <recommendedName>
        <fullName evidence="1">Anti-bacteriophage protein A/HamA C-terminal domain-containing protein</fullName>
    </recommendedName>
</protein>
<dbReference type="EMBL" id="FORM01000011">
    <property type="protein sequence ID" value="SFJ60293.1"/>
    <property type="molecule type" value="Genomic_DNA"/>
</dbReference>
<name>A0A1I3SP44_9FLAO</name>
<dbReference type="Pfam" id="PF08878">
    <property type="entry name" value="HamA"/>
    <property type="match status" value="1"/>
</dbReference>
<proteinExistence type="predicted"/>
<accession>A0A1I3SP44</accession>
<organism evidence="2 3">
    <name type="scientific">Olleya namhaensis</name>
    <dbReference type="NCBI Taxonomy" id="1144750"/>
    <lineage>
        <taxon>Bacteria</taxon>
        <taxon>Pseudomonadati</taxon>
        <taxon>Bacteroidota</taxon>
        <taxon>Flavobacteriia</taxon>
        <taxon>Flavobacteriales</taxon>
        <taxon>Flavobacteriaceae</taxon>
    </lineage>
</organism>
<dbReference type="AlphaFoldDB" id="A0A1I3SP44"/>
<evidence type="ECO:0000259" key="1">
    <source>
        <dbReference type="Pfam" id="PF08878"/>
    </source>
</evidence>
<feature type="domain" description="Anti-bacteriophage protein A/HamA C-terminal" evidence="1">
    <location>
        <begin position="8"/>
        <end position="304"/>
    </location>
</feature>
<dbReference type="STRING" id="1144750.SAMN05443431_11130"/>
<dbReference type="InterPro" id="IPR014976">
    <property type="entry name" value="AbpA_HamA_C"/>
</dbReference>